<evidence type="ECO:0000256" key="1">
    <source>
        <dbReference type="ARBA" id="ARBA00022490"/>
    </source>
</evidence>
<dbReference type="GO" id="GO:0008766">
    <property type="term" value="F:UDP-N-acetylmuramoylalanyl-D-glutamyl-2,6-diaminopimelate-D-alanyl-D-alanine ligase activity"/>
    <property type="evidence" value="ECO:0007669"/>
    <property type="project" value="RHEA"/>
</dbReference>
<evidence type="ECO:0000256" key="6">
    <source>
        <dbReference type="ARBA" id="ARBA00022960"/>
    </source>
</evidence>
<evidence type="ECO:0000256" key="9">
    <source>
        <dbReference type="ARBA" id="ARBA00023316"/>
    </source>
</evidence>
<keyword evidence="7 10" id="KW-0573">Peptidoglycan synthesis</keyword>
<dbReference type="GO" id="GO:0051301">
    <property type="term" value="P:cell division"/>
    <property type="evidence" value="ECO:0007669"/>
    <property type="project" value="UniProtKB-KW"/>
</dbReference>
<dbReference type="NCBIfam" id="TIGR01143">
    <property type="entry name" value="murF"/>
    <property type="match status" value="1"/>
</dbReference>
<dbReference type="UniPathway" id="UPA00219"/>
<dbReference type="HAMAP" id="MF_02019">
    <property type="entry name" value="MurF"/>
    <property type="match status" value="1"/>
</dbReference>
<dbReference type="InterPro" id="IPR035911">
    <property type="entry name" value="MurE/MurF_N"/>
</dbReference>
<dbReference type="GO" id="GO:0009252">
    <property type="term" value="P:peptidoglycan biosynthetic process"/>
    <property type="evidence" value="ECO:0007669"/>
    <property type="project" value="UniProtKB-UniRule"/>
</dbReference>
<evidence type="ECO:0000256" key="7">
    <source>
        <dbReference type="ARBA" id="ARBA00022984"/>
    </source>
</evidence>
<accession>A0A538TWU2</accession>
<dbReference type="GO" id="GO:0071555">
    <property type="term" value="P:cell wall organization"/>
    <property type="evidence" value="ECO:0007669"/>
    <property type="project" value="UniProtKB-KW"/>
</dbReference>
<comment type="subcellular location">
    <subcellularLocation>
        <location evidence="10 11">Cytoplasm</location>
    </subcellularLocation>
</comment>
<gene>
    <name evidence="10" type="primary">murF</name>
    <name evidence="15" type="ORF">E6K80_14575</name>
</gene>
<dbReference type="GO" id="GO:0008360">
    <property type="term" value="P:regulation of cell shape"/>
    <property type="evidence" value="ECO:0007669"/>
    <property type="project" value="UniProtKB-KW"/>
</dbReference>
<evidence type="ECO:0000256" key="3">
    <source>
        <dbReference type="ARBA" id="ARBA00022618"/>
    </source>
</evidence>
<dbReference type="GO" id="GO:0005524">
    <property type="term" value="F:ATP binding"/>
    <property type="evidence" value="ECO:0007669"/>
    <property type="project" value="UniProtKB-UniRule"/>
</dbReference>
<dbReference type="Pfam" id="PF08245">
    <property type="entry name" value="Mur_ligase_M"/>
    <property type="match status" value="1"/>
</dbReference>
<feature type="domain" description="Mur ligase C-terminal" evidence="13">
    <location>
        <begin position="336"/>
        <end position="456"/>
    </location>
</feature>
<evidence type="ECO:0000259" key="14">
    <source>
        <dbReference type="Pfam" id="PF08245"/>
    </source>
</evidence>
<dbReference type="Proteomes" id="UP000319836">
    <property type="component" value="Unassembled WGS sequence"/>
</dbReference>
<sequence>MMTTAPGFTLRSLARAAEGDLVVRDVPRDATAREALLERGVEGASIDTRTIAPGELFVPLPGSRVDGHAFLDAAFARGAAAALCARAAYAEWAGKEPGPLVVVDDVTAALQRLAHRHREVWPGLLMGLTGSAGKTTTKELVAAALGTAGPALKTQGNLNNHWGVPLTLLRLRAEHRTAVVEMAMSAAGEIAALAAIAAPNAAVITSAGTAHVGGPGLGTAQAVAREKAALAWGVPQDGPVFVGADSPRLLPAVRPSRRRIVTYGLAAGADVRPAKVEDLGPEGSRVRVRGFPPVHLRLIGRHQVANAMAALAVAREYRLEPEAVTEALGAVRPLPGRMEARPARGGLLLVDSYNANPDSSRAALATLARWPSARRRIAILGDMLELGPAARRLHRQVGQAVRRAELWAVGAHAADYAAGAQRAGVRARVFPDKAAVAEALREALAPGTVVLLKASRGAALEDVLEGLGG</sequence>
<evidence type="ECO:0000256" key="10">
    <source>
        <dbReference type="HAMAP-Rule" id="MF_02019"/>
    </source>
</evidence>
<dbReference type="InterPro" id="IPR051046">
    <property type="entry name" value="MurCDEF_CellWall_CoF430Synth"/>
</dbReference>
<comment type="pathway">
    <text evidence="10 11">Cell wall biogenesis; peptidoglycan biosynthesis.</text>
</comment>
<evidence type="ECO:0000256" key="11">
    <source>
        <dbReference type="RuleBase" id="RU004136"/>
    </source>
</evidence>
<protein>
    <recommendedName>
        <fullName evidence="10 11">UDP-N-acetylmuramoyl-tripeptide--D-alanyl-D-alanine ligase</fullName>
        <ecNumber evidence="10 11">6.3.2.10</ecNumber>
    </recommendedName>
    <alternativeName>
        <fullName evidence="10">D-alanyl-D-alanine-adding enzyme</fullName>
    </alternativeName>
</protein>
<dbReference type="GO" id="GO:0047480">
    <property type="term" value="F:UDP-N-acetylmuramoyl-tripeptide-D-alanyl-D-alanine ligase activity"/>
    <property type="evidence" value="ECO:0007669"/>
    <property type="project" value="UniProtKB-UniRule"/>
</dbReference>
<dbReference type="Pfam" id="PF02875">
    <property type="entry name" value="Mur_ligase_C"/>
    <property type="match status" value="1"/>
</dbReference>
<dbReference type="InterPro" id="IPR004101">
    <property type="entry name" value="Mur_ligase_C"/>
</dbReference>
<dbReference type="PANTHER" id="PTHR43024">
    <property type="entry name" value="UDP-N-ACETYLMURAMOYL-TRIPEPTIDE--D-ALANYL-D-ALANINE LIGASE"/>
    <property type="match status" value="1"/>
</dbReference>
<reference evidence="15 16" key="1">
    <citation type="journal article" date="2019" name="Nat. Microbiol.">
        <title>Mediterranean grassland soil C-N compound turnover is dependent on rainfall and depth, and is mediated by genomically divergent microorganisms.</title>
        <authorList>
            <person name="Diamond S."/>
            <person name="Andeer P.F."/>
            <person name="Li Z."/>
            <person name="Crits-Christoph A."/>
            <person name="Burstein D."/>
            <person name="Anantharaman K."/>
            <person name="Lane K.R."/>
            <person name="Thomas B.C."/>
            <person name="Pan C."/>
            <person name="Northen T.R."/>
            <person name="Banfield J.F."/>
        </authorList>
    </citation>
    <scope>NUCLEOTIDE SEQUENCE [LARGE SCALE GENOMIC DNA]</scope>
    <source>
        <strain evidence="15">WS_10</strain>
    </source>
</reference>
<evidence type="ECO:0000313" key="15">
    <source>
        <dbReference type="EMBL" id="TMQ68097.1"/>
    </source>
</evidence>
<evidence type="ECO:0000256" key="2">
    <source>
        <dbReference type="ARBA" id="ARBA00022598"/>
    </source>
</evidence>
<keyword evidence="3 10" id="KW-0132">Cell division</keyword>
<comment type="catalytic activity">
    <reaction evidence="10 11">
        <text>D-alanyl-D-alanine + UDP-N-acetyl-alpha-D-muramoyl-L-alanyl-gamma-D-glutamyl-meso-2,6-diaminopimelate + ATP = UDP-N-acetyl-alpha-D-muramoyl-L-alanyl-gamma-D-glutamyl-meso-2,6-diaminopimeloyl-D-alanyl-D-alanine + ADP + phosphate + H(+)</text>
        <dbReference type="Rhea" id="RHEA:28374"/>
        <dbReference type="ChEBI" id="CHEBI:15378"/>
        <dbReference type="ChEBI" id="CHEBI:30616"/>
        <dbReference type="ChEBI" id="CHEBI:43474"/>
        <dbReference type="ChEBI" id="CHEBI:57822"/>
        <dbReference type="ChEBI" id="CHEBI:61386"/>
        <dbReference type="ChEBI" id="CHEBI:83905"/>
        <dbReference type="ChEBI" id="CHEBI:456216"/>
        <dbReference type="EC" id="6.3.2.10"/>
    </reaction>
</comment>
<name>A0A538TWU2_UNCEI</name>
<comment type="caution">
    <text evidence="15">The sequence shown here is derived from an EMBL/GenBank/DDBJ whole genome shotgun (WGS) entry which is preliminary data.</text>
</comment>
<keyword evidence="5 10" id="KW-0067">ATP-binding</keyword>
<organism evidence="15 16">
    <name type="scientific">Eiseniibacteriota bacterium</name>
    <dbReference type="NCBI Taxonomy" id="2212470"/>
    <lineage>
        <taxon>Bacteria</taxon>
        <taxon>Candidatus Eiseniibacteriota</taxon>
    </lineage>
</organism>
<dbReference type="SUPFAM" id="SSF63418">
    <property type="entry name" value="MurE/MurF N-terminal domain"/>
    <property type="match status" value="1"/>
</dbReference>
<evidence type="ECO:0000256" key="5">
    <source>
        <dbReference type="ARBA" id="ARBA00022840"/>
    </source>
</evidence>
<dbReference type="Gene3D" id="3.40.1390.10">
    <property type="entry name" value="MurE/MurF, N-terminal domain"/>
    <property type="match status" value="1"/>
</dbReference>
<keyword evidence="4 10" id="KW-0547">Nucleotide-binding</keyword>
<feature type="domain" description="Mur ligase N-terminal catalytic" evidence="12">
    <location>
        <begin position="42"/>
        <end position="117"/>
    </location>
</feature>
<dbReference type="EC" id="6.3.2.10" evidence="10 11"/>
<evidence type="ECO:0000256" key="4">
    <source>
        <dbReference type="ARBA" id="ARBA00022741"/>
    </source>
</evidence>
<proteinExistence type="inferred from homology"/>
<dbReference type="SUPFAM" id="SSF53623">
    <property type="entry name" value="MurD-like peptide ligases, catalytic domain"/>
    <property type="match status" value="1"/>
</dbReference>
<dbReference type="EMBL" id="VBPA01000417">
    <property type="protein sequence ID" value="TMQ68097.1"/>
    <property type="molecule type" value="Genomic_DNA"/>
</dbReference>
<feature type="domain" description="Mur ligase central" evidence="14">
    <location>
        <begin position="129"/>
        <end position="314"/>
    </location>
</feature>
<dbReference type="SUPFAM" id="SSF53244">
    <property type="entry name" value="MurD-like peptide ligases, peptide-binding domain"/>
    <property type="match status" value="1"/>
</dbReference>
<evidence type="ECO:0000256" key="8">
    <source>
        <dbReference type="ARBA" id="ARBA00023306"/>
    </source>
</evidence>
<evidence type="ECO:0000259" key="12">
    <source>
        <dbReference type="Pfam" id="PF01225"/>
    </source>
</evidence>
<dbReference type="InterPro" id="IPR036615">
    <property type="entry name" value="Mur_ligase_C_dom_sf"/>
</dbReference>
<dbReference type="AlphaFoldDB" id="A0A538TWU2"/>
<dbReference type="Pfam" id="PF01225">
    <property type="entry name" value="Mur_ligase"/>
    <property type="match status" value="1"/>
</dbReference>
<dbReference type="InterPro" id="IPR013221">
    <property type="entry name" value="Mur_ligase_cen"/>
</dbReference>
<comment type="similarity">
    <text evidence="10">Belongs to the MurCDEF family. MurF subfamily.</text>
</comment>
<dbReference type="GO" id="GO:0005737">
    <property type="term" value="C:cytoplasm"/>
    <property type="evidence" value="ECO:0007669"/>
    <property type="project" value="UniProtKB-SubCell"/>
</dbReference>
<dbReference type="InterPro" id="IPR036565">
    <property type="entry name" value="Mur-like_cat_sf"/>
</dbReference>
<dbReference type="InterPro" id="IPR005863">
    <property type="entry name" value="UDP-N-AcMur_synth"/>
</dbReference>
<keyword evidence="9 10" id="KW-0961">Cell wall biogenesis/degradation</keyword>
<keyword evidence="6 10" id="KW-0133">Cell shape</keyword>
<comment type="function">
    <text evidence="10 11">Involved in cell wall formation. Catalyzes the final step in the synthesis of UDP-N-acetylmuramoyl-pentapeptide, the precursor of murein.</text>
</comment>
<keyword evidence="2 10" id="KW-0436">Ligase</keyword>
<dbReference type="PANTHER" id="PTHR43024:SF1">
    <property type="entry name" value="UDP-N-ACETYLMURAMOYL-TRIPEPTIDE--D-ALANYL-D-ALANINE LIGASE"/>
    <property type="match status" value="1"/>
</dbReference>
<keyword evidence="8 10" id="KW-0131">Cell cycle</keyword>
<evidence type="ECO:0000259" key="13">
    <source>
        <dbReference type="Pfam" id="PF02875"/>
    </source>
</evidence>
<dbReference type="InterPro" id="IPR000713">
    <property type="entry name" value="Mur_ligase_N"/>
</dbReference>
<feature type="binding site" evidence="10">
    <location>
        <begin position="130"/>
        <end position="136"/>
    </location>
    <ligand>
        <name>ATP</name>
        <dbReference type="ChEBI" id="CHEBI:30616"/>
    </ligand>
</feature>
<keyword evidence="1 10" id="KW-0963">Cytoplasm</keyword>
<dbReference type="Gene3D" id="3.90.190.20">
    <property type="entry name" value="Mur ligase, C-terminal domain"/>
    <property type="match status" value="1"/>
</dbReference>
<dbReference type="Gene3D" id="3.40.1190.10">
    <property type="entry name" value="Mur-like, catalytic domain"/>
    <property type="match status" value="1"/>
</dbReference>
<evidence type="ECO:0000313" key="16">
    <source>
        <dbReference type="Proteomes" id="UP000319836"/>
    </source>
</evidence>